<reference evidence="2 3" key="1">
    <citation type="submission" date="2014-11" db="EMBL/GenBank/DDBJ databases">
        <authorList>
            <person name="Zhu J."/>
            <person name="Qi W."/>
            <person name="Song R."/>
        </authorList>
    </citation>
    <scope>NUCLEOTIDE SEQUENCE [LARGE SCALE GENOMIC DNA]</scope>
</reference>
<organism evidence="2 3">
    <name type="scientific">Vitrella brassicaformis (strain CCMP3155)</name>
    <dbReference type="NCBI Taxonomy" id="1169540"/>
    <lineage>
        <taxon>Eukaryota</taxon>
        <taxon>Sar</taxon>
        <taxon>Alveolata</taxon>
        <taxon>Colpodellida</taxon>
        <taxon>Vitrellaceae</taxon>
        <taxon>Vitrella</taxon>
    </lineage>
</organism>
<dbReference type="InParanoid" id="A0A0G4FF89"/>
<evidence type="ECO:0000256" key="1">
    <source>
        <dbReference type="SAM" id="Phobius"/>
    </source>
</evidence>
<keyword evidence="1" id="KW-0812">Transmembrane</keyword>
<proteinExistence type="predicted"/>
<keyword evidence="1" id="KW-0472">Membrane</keyword>
<evidence type="ECO:0000313" key="2">
    <source>
        <dbReference type="EMBL" id="CEM11844.1"/>
    </source>
</evidence>
<gene>
    <name evidence="2" type="ORF">Vbra_15231</name>
</gene>
<evidence type="ECO:0000313" key="3">
    <source>
        <dbReference type="Proteomes" id="UP000041254"/>
    </source>
</evidence>
<feature type="transmembrane region" description="Helical" evidence="1">
    <location>
        <begin position="20"/>
        <end position="44"/>
    </location>
</feature>
<keyword evidence="1" id="KW-1133">Transmembrane helix</keyword>
<protein>
    <submittedName>
        <fullName evidence="2">Uncharacterized protein</fullName>
    </submittedName>
</protein>
<dbReference type="Proteomes" id="UP000041254">
    <property type="component" value="Unassembled WGS sequence"/>
</dbReference>
<dbReference type="VEuPathDB" id="CryptoDB:Vbra_15231"/>
<dbReference type="AlphaFoldDB" id="A0A0G4FF89"/>
<accession>A0A0G4FF89</accession>
<name>A0A0G4FF89_VITBC</name>
<keyword evidence="3" id="KW-1185">Reference proteome</keyword>
<dbReference type="EMBL" id="CDMY01000426">
    <property type="protein sequence ID" value="CEM11844.1"/>
    <property type="molecule type" value="Genomic_DNA"/>
</dbReference>
<sequence length="296" mass="32870">MAIFEEPGPERSSTSKRGSLMRLSVTFPAALAVSWLAMGMAFLIPSPLRMPPRTRMRARISMMVTSAAEVASPPTTAGLQGRRFLLDFQVAATSLAGTYRCVIYLRPGNQISLEQGLFADTDEKGDEVPGTWRVTNDETGNAYLEFSIRLSDPMRNLLEIDGEEMFWRGRIIPPATLEDVFTLADGQMLSERKKVGSGSDFIREGTFTGTQLKRMIRLEELREEEREKNRGADEVVDVDGAAKADRLEQLLDAWAEDDSIAAKRFPSDILAVIDQRGNVDLPGRGQRQGSIIRKLS</sequence>